<name>A0ABU6SF71_9FABA</name>
<organism evidence="1 2">
    <name type="scientific">Stylosanthes scabra</name>
    <dbReference type="NCBI Taxonomy" id="79078"/>
    <lineage>
        <taxon>Eukaryota</taxon>
        <taxon>Viridiplantae</taxon>
        <taxon>Streptophyta</taxon>
        <taxon>Embryophyta</taxon>
        <taxon>Tracheophyta</taxon>
        <taxon>Spermatophyta</taxon>
        <taxon>Magnoliopsida</taxon>
        <taxon>eudicotyledons</taxon>
        <taxon>Gunneridae</taxon>
        <taxon>Pentapetalae</taxon>
        <taxon>rosids</taxon>
        <taxon>fabids</taxon>
        <taxon>Fabales</taxon>
        <taxon>Fabaceae</taxon>
        <taxon>Papilionoideae</taxon>
        <taxon>50 kb inversion clade</taxon>
        <taxon>dalbergioids sensu lato</taxon>
        <taxon>Dalbergieae</taxon>
        <taxon>Pterocarpus clade</taxon>
        <taxon>Stylosanthes</taxon>
    </lineage>
</organism>
<proteinExistence type="predicted"/>
<evidence type="ECO:0000313" key="1">
    <source>
        <dbReference type="EMBL" id="MED6134774.1"/>
    </source>
</evidence>
<evidence type="ECO:0000313" key="2">
    <source>
        <dbReference type="Proteomes" id="UP001341840"/>
    </source>
</evidence>
<dbReference type="Proteomes" id="UP001341840">
    <property type="component" value="Unassembled WGS sequence"/>
</dbReference>
<gene>
    <name evidence="1" type="ORF">PIB30_040040</name>
</gene>
<protein>
    <submittedName>
        <fullName evidence="1">Uncharacterized protein</fullName>
    </submittedName>
</protein>
<keyword evidence="2" id="KW-1185">Reference proteome</keyword>
<dbReference type="EMBL" id="JASCZI010060629">
    <property type="protein sequence ID" value="MED6134774.1"/>
    <property type="molecule type" value="Genomic_DNA"/>
</dbReference>
<accession>A0ABU6SF71</accession>
<sequence length="92" mass="10334">MAYPEKVREWFKNNPRSLKISDPETASFLNQKAQIQAALAGSQSKKSINDNAYKIDLPEGTITRARAKKLKESFGNLVMRMHLGLFLASIPL</sequence>
<reference evidence="1 2" key="1">
    <citation type="journal article" date="2023" name="Plants (Basel)">
        <title>Bridging the Gap: Combining Genomics and Transcriptomics Approaches to Understand Stylosanthes scabra, an Orphan Legume from the Brazilian Caatinga.</title>
        <authorList>
            <person name="Ferreira-Neto J.R.C."/>
            <person name="da Silva M.D."/>
            <person name="Binneck E."/>
            <person name="de Melo N.F."/>
            <person name="da Silva R.H."/>
            <person name="de Melo A.L.T.M."/>
            <person name="Pandolfi V."/>
            <person name="Bustamante F.O."/>
            <person name="Brasileiro-Vidal A.C."/>
            <person name="Benko-Iseppon A.M."/>
        </authorList>
    </citation>
    <scope>NUCLEOTIDE SEQUENCE [LARGE SCALE GENOMIC DNA]</scope>
    <source>
        <tissue evidence="1">Leaves</tissue>
    </source>
</reference>
<comment type="caution">
    <text evidence="1">The sequence shown here is derived from an EMBL/GenBank/DDBJ whole genome shotgun (WGS) entry which is preliminary data.</text>
</comment>